<organism evidence="1 2">
    <name type="scientific">Streptomyces canus</name>
    <dbReference type="NCBI Taxonomy" id="58343"/>
    <lineage>
        <taxon>Bacteria</taxon>
        <taxon>Bacillati</taxon>
        <taxon>Actinomycetota</taxon>
        <taxon>Actinomycetes</taxon>
        <taxon>Kitasatosporales</taxon>
        <taxon>Streptomycetaceae</taxon>
        <taxon>Streptomyces</taxon>
        <taxon>Streptomyces aurantiacus group</taxon>
    </lineage>
</organism>
<name>A0A101S4M3_9ACTN</name>
<dbReference type="EMBL" id="LMWU01000022">
    <property type="protein sequence ID" value="KUN67295.1"/>
    <property type="molecule type" value="Genomic_DNA"/>
</dbReference>
<dbReference type="STRING" id="58343.AQJ46_23695"/>
<protein>
    <submittedName>
        <fullName evidence="1">Uncharacterized protein</fullName>
    </submittedName>
</protein>
<evidence type="ECO:0000313" key="2">
    <source>
        <dbReference type="Proteomes" id="UP000053669"/>
    </source>
</evidence>
<evidence type="ECO:0000313" key="1">
    <source>
        <dbReference type="EMBL" id="KUN67295.1"/>
    </source>
</evidence>
<dbReference type="RefSeq" id="WP_059207505.1">
    <property type="nucleotide sequence ID" value="NZ_KQ948662.1"/>
</dbReference>
<dbReference type="AlphaFoldDB" id="A0A101S4M3"/>
<reference evidence="1 2" key="1">
    <citation type="submission" date="2015-10" db="EMBL/GenBank/DDBJ databases">
        <title>Draft genome sequence of Streptomyces canus DSM 40017, type strain for the species Streptomyces canus.</title>
        <authorList>
            <person name="Ruckert C."/>
            <person name="Winkler A."/>
            <person name="Kalinowski J."/>
            <person name="Kampfer P."/>
            <person name="Glaeser S."/>
        </authorList>
    </citation>
    <scope>NUCLEOTIDE SEQUENCE [LARGE SCALE GENOMIC DNA]</scope>
    <source>
        <strain evidence="1 2">DSM 40017</strain>
    </source>
</reference>
<accession>A0A101S4M3</accession>
<gene>
    <name evidence="1" type="ORF">AQJ46_23695</name>
</gene>
<proteinExistence type="predicted"/>
<sequence length="75" mass="8208">MGKRSCSIKGQALGGTHVEWVVTEPVCRAVELAEALHDDRQDGSLLFGRFAFVTTNVHGVGGHAVGLQVWRWEFS</sequence>
<comment type="caution">
    <text evidence="1">The sequence shown here is derived from an EMBL/GenBank/DDBJ whole genome shotgun (WGS) entry which is preliminary data.</text>
</comment>
<dbReference type="Proteomes" id="UP000053669">
    <property type="component" value="Unassembled WGS sequence"/>
</dbReference>